<feature type="chain" id="PRO_5047273131" evidence="1">
    <location>
        <begin position="24"/>
        <end position="368"/>
    </location>
</feature>
<dbReference type="EMBL" id="CP107006">
    <property type="protein sequence ID" value="UYQ92129.1"/>
    <property type="molecule type" value="Genomic_DNA"/>
</dbReference>
<protein>
    <submittedName>
        <fullName evidence="3">Type IX secretion system outer membrane channel protein PorV</fullName>
    </submittedName>
</protein>
<reference evidence="3" key="1">
    <citation type="submission" date="2022-10" db="EMBL/GenBank/DDBJ databases">
        <title>Chitinophaga sp. nov., isolated from soil.</title>
        <authorList>
            <person name="Jeon C.O."/>
        </authorList>
    </citation>
    <scope>NUCLEOTIDE SEQUENCE</scope>
    <source>
        <strain evidence="3">R8</strain>
    </source>
</reference>
<keyword evidence="1" id="KW-0732">Signal</keyword>
<dbReference type="Pfam" id="PF19572">
    <property type="entry name" value="PorV"/>
    <property type="match status" value="1"/>
</dbReference>
<dbReference type="NCBIfam" id="NF033709">
    <property type="entry name" value="PorV_fam"/>
    <property type="match status" value="1"/>
</dbReference>
<dbReference type="InterPro" id="IPR045741">
    <property type="entry name" value="PorV"/>
</dbReference>
<sequence length="368" mass="39097">MKNTFHMKLAIAAMLLGAPIVGAAQEVNSIDIVTNSVPFLRISPDARAGGMGETGIATAPDAASSFYNLSKIPFLAGAKGGSLTYTPWMTNFGVDGTHLLAASAYYKLDSTQAIVAGIRYFNLGAIELTDVEGKSVGRSRPNEWSAELGYTRQLSGKLSVGVAFRYIYSNLANGAAMNGINYKAGQTVAGDLSVYYNGREEGEGWAFGAVLSNLGGKIAYTDNANQKQYIPSNLGVGASYATMLDEQQSLTIGADVNKLLVPALKGNDAASMEDYHNKGVVAGWINSFGNSAYTASLGAEYDYNKQFFARGGYFFDMKDAANRRYFTLGAGVAYSFATINLSYIIPSGTGLSRSPLANTLRVGAELKF</sequence>
<dbReference type="Gene3D" id="2.40.160.60">
    <property type="entry name" value="Outer membrane protein transport protein (OMPP1/FadL/TodX)"/>
    <property type="match status" value="2"/>
</dbReference>
<evidence type="ECO:0000256" key="1">
    <source>
        <dbReference type="SAM" id="SignalP"/>
    </source>
</evidence>
<dbReference type="SUPFAM" id="SSF56935">
    <property type="entry name" value="Porins"/>
    <property type="match status" value="1"/>
</dbReference>
<accession>A0ABY6J1E0</accession>
<proteinExistence type="predicted"/>
<dbReference type="InterPro" id="IPR047799">
    <property type="entry name" value="T9SS_OM_PorV"/>
</dbReference>
<evidence type="ECO:0000313" key="4">
    <source>
        <dbReference type="Proteomes" id="UP001162741"/>
    </source>
</evidence>
<feature type="signal peptide" evidence="1">
    <location>
        <begin position="1"/>
        <end position="23"/>
    </location>
</feature>
<keyword evidence="4" id="KW-1185">Reference proteome</keyword>
<gene>
    <name evidence="3" type="primary">porV</name>
    <name evidence="3" type="ORF">MKQ68_18740</name>
</gene>
<name>A0ABY6J1E0_9BACT</name>
<dbReference type="RefSeq" id="WP_264280448.1">
    <property type="nucleotide sequence ID" value="NZ_CP107006.1"/>
</dbReference>
<dbReference type="NCBIfam" id="NF033710">
    <property type="entry name" value="T9SS_OM_PorV"/>
    <property type="match status" value="1"/>
</dbReference>
<feature type="domain" description="Type IX secretion system protein PorV" evidence="2">
    <location>
        <begin position="31"/>
        <end position="263"/>
    </location>
</feature>
<dbReference type="Proteomes" id="UP001162741">
    <property type="component" value="Chromosome"/>
</dbReference>
<evidence type="ECO:0000259" key="2">
    <source>
        <dbReference type="Pfam" id="PF19572"/>
    </source>
</evidence>
<organism evidence="3 4">
    <name type="scientific">Chitinophaga horti</name>
    <dbReference type="NCBI Taxonomy" id="2920382"/>
    <lineage>
        <taxon>Bacteria</taxon>
        <taxon>Pseudomonadati</taxon>
        <taxon>Bacteroidota</taxon>
        <taxon>Chitinophagia</taxon>
        <taxon>Chitinophagales</taxon>
        <taxon>Chitinophagaceae</taxon>
        <taxon>Chitinophaga</taxon>
    </lineage>
</organism>
<evidence type="ECO:0000313" key="3">
    <source>
        <dbReference type="EMBL" id="UYQ92129.1"/>
    </source>
</evidence>